<dbReference type="SMART" id="SM00028">
    <property type="entry name" value="TPR"/>
    <property type="match status" value="3"/>
</dbReference>
<dbReference type="Proteomes" id="UP001228113">
    <property type="component" value="Chromosome"/>
</dbReference>
<protein>
    <recommendedName>
        <fullName evidence="3">Tetratricopeptide repeat protein</fullName>
    </recommendedName>
</protein>
<evidence type="ECO:0008006" key="3">
    <source>
        <dbReference type="Google" id="ProtNLM"/>
    </source>
</evidence>
<name>A0AA48H2Q1_9BACT</name>
<dbReference type="InterPro" id="IPR019734">
    <property type="entry name" value="TPR_rpt"/>
</dbReference>
<dbReference type="EMBL" id="AP027081">
    <property type="protein sequence ID" value="BDU78527.1"/>
    <property type="molecule type" value="Genomic_DNA"/>
</dbReference>
<dbReference type="Gene3D" id="1.25.40.10">
    <property type="entry name" value="Tetratricopeptide repeat domain"/>
    <property type="match status" value="1"/>
</dbReference>
<accession>A0AA48H2Q1</accession>
<gene>
    <name evidence="1" type="ORF">METESE_34850</name>
</gene>
<evidence type="ECO:0000313" key="2">
    <source>
        <dbReference type="Proteomes" id="UP001228113"/>
    </source>
</evidence>
<sequence>MLLFPLTALVLAAPPVPGAPKALNAMCEEAVAKFREGSLGAGFALLDAAQKAYPGASQPHALRAQVYQAIARKAAPPAAAYFRVRTEDELEAVYLNPSLSRDGRAQVQVELEAVHAHAFPSVTSRDPKALAAFEEGERSFGARDFQKAREAYGRALAQDPGFVLAMLYLGDTYHSERHPTEALTWYRKAAQAQPAFPKAWRFLADGCAAAGRAQEAEEALLSGLEGNPGNRLLWLKLADLLDAQGRAPKKLVFDPPFRPSWGPEGQLTLQATVPDPGAEGLAIWAPLLTGLHGGAQVKVEHPGPGAPPLETPFQLARFFWTLALGALEAQVQKTGTPVQDRYLAAFLRFKQEGRLDAALFVLRFQEAFRPDFEAWKRAHPGEVQTFIRTYGLRP</sequence>
<proteinExistence type="predicted"/>
<dbReference type="InterPro" id="IPR011990">
    <property type="entry name" value="TPR-like_helical_dom_sf"/>
</dbReference>
<reference evidence="1" key="1">
    <citation type="journal article" date="2023" name="Int. J. Syst. Evol. Microbiol.">
        <title>Mesoterricola silvestris gen. nov., sp. nov., Mesoterricola sediminis sp. nov., Geothrix oryzae sp. nov., Geothrix edaphica sp. nov., Geothrix rubra sp. nov., and Geothrix limicola sp. nov., six novel members of Acidobacteriota isolated from soils.</title>
        <authorList>
            <person name="Itoh H."/>
            <person name="Sugisawa Y."/>
            <person name="Mise K."/>
            <person name="Xu Z."/>
            <person name="Kuniyasu M."/>
            <person name="Ushijima N."/>
            <person name="Kawano K."/>
            <person name="Kobayashi E."/>
            <person name="Shiratori Y."/>
            <person name="Masuda Y."/>
            <person name="Senoo K."/>
        </authorList>
    </citation>
    <scope>NUCLEOTIDE SEQUENCE</scope>
    <source>
        <strain evidence="1">W786</strain>
    </source>
</reference>
<dbReference type="Pfam" id="PF13432">
    <property type="entry name" value="TPR_16"/>
    <property type="match status" value="1"/>
</dbReference>
<dbReference type="RefSeq" id="WP_279342596.1">
    <property type="nucleotide sequence ID" value="NZ_AP027081.1"/>
</dbReference>
<keyword evidence="2" id="KW-1185">Reference proteome</keyword>
<dbReference type="AlphaFoldDB" id="A0AA48H2Q1"/>
<dbReference type="SUPFAM" id="SSF48452">
    <property type="entry name" value="TPR-like"/>
    <property type="match status" value="1"/>
</dbReference>
<dbReference type="KEGG" id="msea:METESE_34850"/>
<evidence type="ECO:0000313" key="1">
    <source>
        <dbReference type="EMBL" id="BDU78527.1"/>
    </source>
</evidence>
<organism evidence="1 2">
    <name type="scientific">Mesoterricola sediminis</name>
    <dbReference type="NCBI Taxonomy" id="2927980"/>
    <lineage>
        <taxon>Bacteria</taxon>
        <taxon>Pseudomonadati</taxon>
        <taxon>Acidobacteriota</taxon>
        <taxon>Holophagae</taxon>
        <taxon>Holophagales</taxon>
        <taxon>Holophagaceae</taxon>
        <taxon>Mesoterricola</taxon>
    </lineage>
</organism>
<dbReference type="Pfam" id="PF13428">
    <property type="entry name" value="TPR_14"/>
    <property type="match status" value="1"/>
</dbReference>